<protein>
    <recommendedName>
        <fullName evidence="2">4Fe-4S ferredoxin-type domain-containing protein</fullName>
    </recommendedName>
</protein>
<evidence type="ECO:0000256" key="1">
    <source>
        <dbReference type="SAM" id="MobiDB-lite"/>
    </source>
</evidence>
<feature type="compositionally biased region" description="Polar residues" evidence="1">
    <location>
        <begin position="1"/>
        <end position="12"/>
    </location>
</feature>
<dbReference type="GeneTree" id="ENSGT00990000211035"/>
<feature type="domain" description="4Fe-4S ferredoxin-type" evidence="2">
    <location>
        <begin position="173"/>
        <end position="202"/>
    </location>
</feature>
<dbReference type="Ensembl" id="ENSPTXT00000016975.1">
    <property type="protein sequence ID" value="ENSPTXP00000016470.1"/>
    <property type="gene ID" value="ENSPTXG00000011372.1"/>
</dbReference>
<evidence type="ECO:0000313" key="4">
    <source>
        <dbReference type="Proteomes" id="UP000472273"/>
    </source>
</evidence>
<accession>A0A670YXF2</accession>
<organism evidence="3 4">
    <name type="scientific">Pseudonaja textilis</name>
    <name type="common">Eastern brown snake</name>
    <dbReference type="NCBI Taxonomy" id="8673"/>
    <lineage>
        <taxon>Eukaryota</taxon>
        <taxon>Metazoa</taxon>
        <taxon>Chordata</taxon>
        <taxon>Craniata</taxon>
        <taxon>Vertebrata</taxon>
        <taxon>Euteleostomi</taxon>
        <taxon>Lepidosauria</taxon>
        <taxon>Squamata</taxon>
        <taxon>Bifurcata</taxon>
        <taxon>Unidentata</taxon>
        <taxon>Episquamata</taxon>
        <taxon>Toxicofera</taxon>
        <taxon>Serpentes</taxon>
        <taxon>Colubroidea</taxon>
        <taxon>Elapidae</taxon>
        <taxon>Hydrophiinae</taxon>
        <taxon>Pseudonaja</taxon>
    </lineage>
</organism>
<sequence length="319" mass="35848">TSLYSWAPSSSRDVCYSRSRTPPSPVPIVSQEIPEWQGQVSRPYKTGFQKSPQRSSFPPMDFQRHRKPKHRRRSTPTFESLTKLTPRVPSTVRNLASFARTSFLDPTFMCQNQLELPCVHKAQIELHQESFKLAKGPPKSQCLAHAIVESLDTEQATRDLHMCLAKGLENGRSQPSVEYPVCLLCGRCAPYCPHPHPQHGPCLLVYPRLNVQDGEVYMNLGFLLKIKRHEASKWGLVQAKDASKLQHSKEHPSKQERGQSRSLSRSRRLWSPTSSPRENFGGPQRNATLKAPPKAINPSYTGTQGCAAHMACVTQGFTL</sequence>
<dbReference type="AlphaFoldDB" id="A0A670YXF2"/>
<dbReference type="PROSITE" id="PS51379">
    <property type="entry name" value="4FE4S_FER_2"/>
    <property type="match status" value="1"/>
</dbReference>
<evidence type="ECO:0000259" key="2">
    <source>
        <dbReference type="PROSITE" id="PS51379"/>
    </source>
</evidence>
<name>A0A670YXF2_PSETE</name>
<proteinExistence type="predicted"/>
<feature type="region of interest" description="Disordered" evidence="1">
    <location>
        <begin position="242"/>
        <end position="296"/>
    </location>
</feature>
<reference evidence="3" key="2">
    <citation type="submission" date="2025-09" db="UniProtKB">
        <authorList>
            <consortium name="Ensembl"/>
        </authorList>
    </citation>
    <scope>IDENTIFICATION</scope>
</reference>
<dbReference type="InterPro" id="IPR017900">
    <property type="entry name" value="4Fe4S_Fe_S_CS"/>
</dbReference>
<feature type="compositionally biased region" description="Basic residues" evidence="1">
    <location>
        <begin position="64"/>
        <end position="74"/>
    </location>
</feature>
<evidence type="ECO:0000313" key="3">
    <source>
        <dbReference type="Ensembl" id="ENSPTXP00000016470.1"/>
    </source>
</evidence>
<keyword evidence="4" id="KW-1185">Reference proteome</keyword>
<reference evidence="3" key="1">
    <citation type="submission" date="2025-08" db="UniProtKB">
        <authorList>
            <consortium name="Ensembl"/>
        </authorList>
    </citation>
    <scope>IDENTIFICATION</scope>
</reference>
<dbReference type="Proteomes" id="UP000472273">
    <property type="component" value="Unplaced"/>
</dbReference>
<dbReference type="PROSITE" id="PS00198">
    <property type="entry name" value="4FE4S_FER_1"/>
    <property type="match status" value="1"/>
</dbReference>
<feature type="compositionally biased region" description="Basic and acidic residues" evidence="1">
    <location>
        <begin position="242"/>
        <end position="259"/>
    </location>
</feature>
<dbReference type="InterPro" id="IPR017896">
    <property type="entry name" value="4Fe4S_Fe-S-bd"/>
</dbReference>
<feature type="region of interest" description="Disordered" evidence="1">
    <location>
        <begin position="1"/>
        <end position="77"/>
    </location>
</feature>